<accession>A0A7L0ULV3</accession>
<evidence type="ECO:0000313" key="28">
    <source>
        <dbReference type="EMBL" id="NXL67967.1"/>
    </source>
</evidence>
<dbReference type="GO" id="GO:0005694">
    <property type="term" value="C:chromosome"/>
    <property type="evidence" value="ECO:0007669"/>
    <property type="project" value="UniProtKB-SubCell"/>
</dbReference>
<dbReference type="PANTHER" id="PTHR12436:SF3">
    <property type="entry name" value="GERMINAL-CENTER ASSOCIATED NUCLEAR PROTEIN"/>
    <property type="match status" value="1"/>
</dbReference>
<feature type="compositionally biased region" description="Basic and acidic residues" evidence="26">
    <location>
        <begin position="90"/>
        <end position="111"/>
    </location>
</feature>
<keyword evidence="9" id="KW-0963">Cytoplasm</keyword>
<evidence type="ECO:0000256" key="13">
    <source>
        <dbReference type="ARBA" id="ARBA00022859"/>
    </source>
</evidence>
<evidence type="ECO:0000256" key="22">
    <source>
        <dbReference type="ARBA" id="ARBA00048940"/>
    </source>
</evidence>
<keyword evidence="18" id="KW-0906">Nuclear pore complex</keyword>
<keyword evidence="6" id="KW-0813">Transport</keyword>
<evidence type="ECO:0000256" key="15">
    <source>
        <dbReference type="ARBA" id="ARBA00022990"/>
    </source>
</evidence>
<keyword evidence="29" id="KW-1185">Reference proteome</keyword>
<evidence type="ECO:0000256" key="6">
    <source>
        <dbReference type="ARBA" id="ARBA00022448"/>
    </source>
</evidence>
<dbReference type="PROSITE" id="PS50250">
    <property type="entry name" value="PCI"/>
    <property type="match status" value="1"/>
</dbReference>
<dbReference type="EC" id="2.3.1.48" evidence="5"/>
<protein>
    <recommendedName>
        <fullName evidence="24">Germinal-center associated nuclear protein</fullName>
        <ecNumber evidence="5">2.3.1.48</ecNumber>
    </recommendedName>
</protein>
<comment type="subcellular location">
    <subcellularLocation>
        <location evidence="1">Chromosome</location>
    </subcellularLocation>
    <subcellularLocation>
        <location evidence="2">Cytoplasm</location>
    </subcellularLocation>
    <subcellularLocation>
        <location evidence="3">Nucleus</location>
        <location evidence="3">Nuclear pore complex</location>
    </subcellularLocation>
    <subcellularLocation>
        <location evidence="4">Nucleus</location>
        <location evidence="4">Nucleoplasm</location>
    </subcellularLocation>
</comment>
<evidence type="ECO:0000256" key="18">
    <source>
        <dbReference type="ARBA" id="ARBA00023132"/>
    </source>
</evidence>
<dbReference type="EMBL" id="VXAQ01002803">
    <property type="protein sequence ID" value="NXL67967.1"/>
    <property type="molecule type" value="Genomic_DNA"/>
</dbReference>
<feature type="domain" description="PCI" evidence="27">
    <location>
        <begin position="359"/>
        <end position="533"/>
    </location>
</feature>
<evidence type="ECO:0000256" key="10">
    <source>
        <dbReference type="ARBA" id="ARBA00022553"/>
    </source>
</evidence>
<organism evidence="28 29">
    <name type="scientific">Chordeiles acutipennis</name>
    <name type="common">Lesser nighthawk</name>
    <name type="synonym">Caprimulgus acutipennis</name>
    <dbReference type="NCBI Taxonomy" id="118183"/>
    <lineage>
        <taxon>Eukaryota</taxon>
        <taxon>Metazoa</taxon>
        <taxon>Chordata</taxon>
        <taxon>Craniata</taxon>
        <taxon>Vertebrata</taxon>
        <taxon>Euteleostomi</taxon>
        <taxon>Archelosauria</taxon>
        <taxon>Archosauria</taxon>
        <taxon>Dinosauria</taxon>
        <taxon>Saurischia</taxon>
        <taxon>Theropoda</taxon>
        <taxon>Coelurosauria</taxon>
        <taxon>Aves</taxon>
        <taxon>Neognathae</taxon>
        <taxon>Neoaves</taxon>
        <taxon>Strisores</taxon>
        <taxon>Caprimulgiformes</taxon>
        <taxon>Caprimulgidae</taxon>
        <taxon>Chordeilinae</taxon>
        <taxon>Chordeiles</taxon>
    </lineage>
</organism>
<dbReference type="GO" id="GO:0005643">
    <property type="term" value="C:nuclear pore"/>
    <property type="evidence" value="ECO:0007669"/>
    <property type="project" value="UniProtKB-SubCell"/>
</dbReference>
<feature type="region of interest" description="Disordered" evidence="26">
    <location>
        <begin position="90"/>
        <end position="145"/>
    </location>
</feature>
<evidence type="ECO:0000256" key="11">
    <source>
        <dbReference type="ARBA" id="ARBA00022679"/>
    </source>
</evidence>
<keyword evidence="17 25" id="KW-0175">Coiled coil</keyword>
<dbReference type="InterPro" id="IPR005062">
    <property type="entry name" value="SAC3/GANP/THP3_conserved"/>
</dbReference>
<keyword evidence="20" id="KW-0012">Acyltransferase</keyword>
<evidence type="ECO:0000256" key="8">
    <source>
        <dbReference type="ARBA" id="ARBA00022481"/>
    </source>
</evidence>
<evidence type="ECO:0000256" key="25">
    <source>
        <dbReference type="SAM" id="Coils"/>
    </source>
</evidence>
<dbReference type="GO" id="GO:0070390">
    <property type="term" value="C:transcription export complex 2"/>
    <property type="evidence" value="ECO:0007669"/>
    <property type="project" value="TreeGrafter"/>
</dbReference>
<proteinExistence type="inferred from homology"/>
<dbReference type="GO" id="GO:0003676">
    <property type="term" value="F:nucleic acid binding"/>
    <property type="evidence" value="ECO:0007669"/>
    <property type="project" value="InterPro"/>
</dbReference>
<feature type="compositionally biased region" description="Low complexity" evidence="26">
    <location>
        <begin position="128"/>
        <end position="143"/>
    </location>
</feature>
<evidence type="ECO:0000256" key="5">
    <source>
        <dbReference type="ARBA" id="ARBA00013184"/>
    </source>
</evidence>
<evidence type="ECO:0000256" key="17">
    <source>
        <dbReference type="ARBA" id="ARBA00023054"/>
    </source>
</evidence>
<dbReference type="InterPro" id="IPR031907">
    <property type="entry name" value="MCM3AP_GANP"/>
</dbReference>
<comment type="catalytic activity">
    <reaction evidence="22">
        <text>L-lysyl-[histone] + acetyl-CoA = N(6)-acetyl-L-lysyl-[histone] + CoA + H(+)</text>
        <dbReference type="Rhea" id="RHEA:21992"/>
        <dbReference type="Rhea" id="RHEA-COMP:9845"/>
        <dbReference type="Rhea" id="RHEA-COMP:11338"/>
        <dbReference type="ChEBI" id="CHEBI:15378"/>
        <dbReference type="ChEBI" id="CHEBI:29969"/>
        <dbReference type="ChEBI" id="CHEBI:57287"/>
        <dbReference type="ChEBI" id="CHEBI:57288"/>
        <dbReference type="ChEBI" id="CHEBI:61930"/>
        <dbReference type="EC" id="2.3.1.48"/>
    </reaction>
    <physiologicalReaction direction="left-to-right" evidence="22">
        <dbReference type="Rhea" id="RHEA:21993"/>
    </physiologicalReaction>
</comment>
<evidence type="ECO:0000256" key="4">
    <source>
        <dbReference type="ARBA" id="ARBA00004642"/>
    </source>
</evidence>
<keyword evidence="11" id="KW-0808">Transferase</keyword>
<reference evidence="28 29" key="1">
    <citation type="submission" date="2019-09" db="EMBL/GenBank/DDBJ databases">
        <title>Bird 10,000 Genomes (B10K) Project - Family phase.</title>
        <authorList>
            <person name="Zhang G."/>
        </authorList>
    </citation>
    <scope>NUCLEOTIDE SEQUENCE [LARGE SCALE GENOMIC DNA]</scope>
    <source>
        <strain evidence="28">B10K-DU-008-62</strain>
        <tissue evidence="28">Mixed tissue sample</tissue>
    </source>
</reference>
<evidence type="ECO:0000256" key="26">
    <source>
        <dbReference type="SAM" id="MobiDB-lite"/>
    </source>
</evidence>
<keyword evidence="8" id="KW-0488">Methylation</keyword>
<evidence type="ECO:0000256" key="24">
    <source>
        <dbReference type="ARBA" id="ARBA00069544"/>
    </source>
</evidence>
<keyword evidence="16" id="KW-0811">Translocation</keyword>
<keyword evidence="13" id="KW-0391">Immunity</keyword>
<dbReference type="GO" id="GO:0005737">
    <property type="term" value="C:cytoplasm"/>
    <property type="evidence" value="ECO:0007669"/>
    <property type="project" value="UniProtKB-SubCell"/>
</dbReference>
<dbReference type="Proteomes" id="UP000568556">
    <property type="component" value="Unassembled WGS sequence"/>
</dbReference>
<evidence type="ECO:0000256" key="7">
    <source>
        <dbReference type="ARBA" id="ARBA00022454"/>
    </source>
</evidence>
<dbReference type="Pfam" id="PF16769">
    <property type="entry name" value="MCM3AP_GANP"/>
    <property type="match status" value="1"/>
</dbReference>
<dbReference type="Gene3D" id="1.25.40.990">
    <property type="match status" value="1"/>
</dbReference>
<name>A0A7L0ULV3_CHOAC</name>
<dbReference type="SUPFAM" id="SSF54928">
    <property type="entry name" value="RNA-binding domain, RBD"/>
    <property type="match status" value="1"/>
</dbReference>
<feature type="non-terminal residue" evidence="28">
    <location>
        <position position="1"/>
    </location>
</feature>
<evidence type="ECO:0000256" key="9">
    <source>
        <dbReference type="ARBA" id="ARBA00022490"/>
    </source>
</evidence>
<keyword evidence="15" id="KW-0007">Acetylation</keyword>
<keyword evidence="7" id="KW-0158">Chromosome</keyword>
<comment type="function">
    <text evidence="23">As a component of the TREX-2 complex, involved in the export of mRNAs to the cytoplasm through the nuclear pores. Through the acetylation of histones, affects the assembly of nucleosomes at immunoglobulin variable region genes and promotes the recruitment and positioning of transcription complex to favor DNA cytosine deaminase AICDA/AID targeting, hence promoting somatic hypermutations.</text>
</comment>
<dbReference type="GO" id="GO:0005654">
    <property type="term" value="C:nucleoplasm"/>
    <property type="evidence" value="ECO:0007669"/>
    <property type="project" value="UniProtKB-SubCell"/>
</dbReference>
<evidence type="ECO:0000256" key="14">
    <source>
        <dbReference type="ARBA" id="ARBA00022927"/>
    </source>
</evidence>
<dbReference type="InterPro" id="IPR034265">
    <property type="entry name" value="MCM3AP_RRM"/>
</dbReference>
<dbReference type="FunFam" id="1.25.40.990:FF:000003">
    <property type="entry name" value="germinal-center associated nuclear protein isoform X2"/>
    <property type="match status" value="1"/>
</dbReference>
<dbReference type="GO" id="GO:0002376">
    <property type="term" value="P:immune system process"/>
    <property type="evidence" value="ECO:0007669"/>
    <property type="project" value="UniProtKB-KW"/>
</dbReference>
<evidence type="ECO:0000256" key="1">
    <source>
        <dbReference type="ARBA" id="ARBA00004286"/>
    </source>
</evidence>
<evidence type="ECO:0000256" key="20">
    <source>
        <dbReference type="ARBA" id="ARBA00023315"/>
    </source>
</evidence>
<gene>
    <name evidence="28" type="primary">Mcm3ap</name>
    <name evidence="28" type="ORF">CHOACU_R08839</name>
</gene>
<dbReference type="Pfam" id="PF03399">
    <property type="entry name" value="SAC3_GANP"/>
    <property type="match status" value="1"/>
</dbReference>
<dbReference type="InterPro" id="IPR031910">
    <property type="entry name" value="GANP_CID_dom"/>
</dbReference>
<evidence type="ECO:0000256" key="21">
    <source>
        <dbReference type="ARBA" id="ARBA00038443"/>
    </source>
</evidence>
<dbReference type="InterPro" id="IPR045107">
    <property type="entry name" value="SAC3/GANP/THP3"/>
</dbReference>
<comment type="caution">
    <text evidence="28">The sequence shown here is derived from an EMBL/GenBank/DDBJ whole genome shotgun (WGS) entry which is preliminary data.</text>
</comment>
<dbReference type="GO" id="GO:0061733">
    <property type="term" value="F:protein-lysine-acetyltransferase activity"/>
    <property type="evidence" value="ECO:0007669"/>
    <property type="project" value="UniProtKB-EC"/>
</dbReference>
<dbReference type="GO" id="GO:0006406">
    <property type="term" value="P:mRNA export from nucleus"/>
    <property type="evidence" value="ECO:0007669"/>
    <property type="project" value="TreeGrafter"/>
</dbReference>
<keyword evidence="19" id="KW-0539">Nucleus</keyword>
<keyword evidence="14" id="KW-0653">Protein transport</keyword>
<keyword evidence="12" id="KW-0509">mRNA transport</keyword>
<keyword evidence="10" id="KW-0597">Phosphoprotein</keyword>
<sequence length="1559" mass="175950">RESTEGLGGLSAGELTAIQCRNIPDYLNDRTVLEKHFGQFVKVRRVMTRRNKKMAVLHFFDHASAALARKKAKELHKDVVTFWQKKKTGPAEREFSSKEKKAGEDEGRQSSEEQNYQHSPLRKPLIRSSASSVVPGKSSPSKKPCLRKALQFEADLIDSSSEGQSSEALGASLLSLSNLVGLVAETSEERYRLLDQRDKIMRQARIKRTDLGKAKTVVGTCPDMCPEKERYMRETRNQLSIFELLLGSDKVDHAAAVKEYSRSSADQEEPLPHELRPSEVLSMTMDYLVTNIMDQGEGNYREWYDFVWNRTRGIRKDITQQHLCNPLMVSLIEKCTRFHIHCAHHLCEEPMSSFDAKINNENMTKCLQSLKEMYQDLANKGIYCKSEAEFRGYNVLLNLNKGDILREVQQFHPEVRNSPEVRFAVQAFAALNSNNFVRFFKLVQAASYLNACLLHYYFSQIRKDALKSLNIAYTVSTQRCTAFPLDHLVRMLLFRDCEEATDFISYYGLSVSDGAYVELNRSAFLEPDGLPKPHKSMFVSQKLTVSVGEVVNGGPLPTVPRHVPASSFNAQNKYTGGSTSVDLAISSQKSSMEITEGRMESKGVDLDAAAARVQPPAHLLPSLVPRQLVPVVPPVQAVSQPGGQPEPLPSKPQPVYTDTDIAEVVDGLVQEILKGECREVGRAGAAYVTAAICTSETMVEDLMAEAVEEILREVAGSVLSAERECVKEEKRRMEEERQKQEREQLIKQLSQLVCMELMEEVIKESVQETSADELKCALERDRQARVARCSEEVCGHLMDLFLEDEIFQIAKETLQELQCFCKYLQRWREAVAARTKLKRQMRAFPAAPCCTDPKNKLKALAPSAVPVTMENLCKGIVNLGHGGKLGVSCTRLNWLRNKTVHEMKVQHFYQQLLSDLAWTPLDLVSLITEHIPVQREQVFWKALLVLPNDDEFAEDDPNRVLVDWLKAKFMGDKSWKKNASQTEGRIQTLALFNSAGMQGSRTIQVNVCVKVAHGALSNSELDTAETQKDLLGTSGLILLLPPRVRSEDVAEDDVYWLSALLQLKQLLQAKPFHPIVPLVVLVPSQQEEATEKEVEEGLMLQDLISAQLISDYTIVELPGSINDIGGTRRISAAMGWLVSQCPESPELCSQTLQEYVENGIDGEFVRHFYHDRKERRLAGLPSQEPGVIIELYNSVLQFLSDVASSEQLCDLSWPITEFSKPGGNKLLPHLQWNMPDHLAWLKKAVLSFQIPYLDLPPLGAPWHPVCRMIFQYVSQIASFPLTQPLIQSQVENLLRKSYLKWKNRTSGNSDEDGPSVDEIPWDDILSVCIDHKLRDWKPPKLPIAPEAVSEDGEIRVYYFKEHLKNFTPPFSWERARLRTQEEIRQGHERSRVKSPNFFKKPHSVSMVPRQYDSGMSMLSGEEKSIPSADEFTNTASAQEHLPEHLLAQLQLDEIESRRFEERLHQCLAEDLEPLGDFIGLPLYLPQSLVSTPPVTCPLMKSPVSPAQEVRKEGCKLLVKELSPMLSDRVKHFEQLLEATKEGEVASELHLSALVDMVDI</sequence>
<feature type="non-terminal residue" evidence="28">
    <location>
        <position position="1559"/>
    </location>
</feature>
<evidence type="ECO:0000313" key="29">
    <source>
        <dbReference type="Proteomes" id="UP000568556"/>
    </source>
</evidence>
<evidence type="ECO:0000256" key="16">
    <source>
        <dbReference type="ARBA" id="ARBA00023010"/>
    </source>
</evidence>
<evidence type="ECO:0000256" key="19">
    <source>
        <dbReference type="ARBA" id="ARBA00023242"/>
    </source>
</evidence>
<dbReference type="InterPro" id="IPR035979">
    <property type="entry name" value="RBD_domain_sf"/>
</dbReference>
<evidence type="ECO:0000256" key="2">
    <source>
        <dbReference type="ARBA" id="ARBA00004496"/>
    </source>
</evidence>
<dbReference type="Pfam" id="PF16766">
    <property type="entry name" value="CID_GANP"/>
    <property type="match status" value="1"/>
</dbReference>
<dbReference type="CDD" id="cd12443">
    <property type="entry name" value="RRM_MCM3A_like"/>
    <property type="match status" value="1"/>
</dbReference>
<evidence type="ECO:0000259" key="27">
    <source>
        <dbReference type="PROSITE" id="PS50250"/>
    </source>
</evidence>
<evidence type="ECO:0000256" key="3">
    <source>
        <dbReference type="ARBA" id="ARBA00004567"/>
    </source>
</evidence>
<evidence type="ECO:0000256" key="12">
    <source>
        <dbReference type="ARBA" id="ARBA00022816"/>
    </source>
</evidence>
<dbReference type="PANTHER" id="PTHR12436">
    <property type="entry name" value="80 KDA MCM3-ASSOCIATED PROTEIN"/>
    <property type="match status" value="1"/>
</dbReference>
<dbReference type="Gene3D" id="6.10.250.1340">
    <property type="match status" value="1"/>
</dbReference>
<dbReference type="InterPro" id="IPR000717">
    <property type="entry name" value="PCI_dom"/>
</dbReference>
<dbReference type="OrthoDB" id="21502at2759"/>
<feature type="coiled-coil region" evidence="25">
    <location>
        <begin position="718"/>
        <end position="752"/>
    </location>
</feature>
<dbReference type="GO" id="GO:0015031">
    <property type="term" value="P:protein transport"/>
    <property type="evidence" value="ECO:0007669"/>
    <property type="project" value="UniProtKB-KW"/>
</dbReference>
<evidence type="ECO:0000256" key="23">
    <source>
        <dbReference type="ARBA" id="ARBA00055631"/>
    </source>
</evidence>
<comment type="similarity">
    <text evidence="21">Belongs to the SAC3 family.</text>
</comment>